<evidence type="ECO:0000256" key="2">
    <source>
        <dbReference type="ARBA" id="ARBA00022441"/>
    </source>
</evidence>
<dbReference type="Gene3D" id="1.25.40.420">
    <property type="match status" value="1"/>
</dbReference>
<dbReference type="Gene3D" id="3.30.710.10">
    <property type="entry name" value="Potassium Channel Kv1.1, Chain A"/>
    <property type="match status" value="1"/>
</dbReference>
<dbReference type="Pfam" id="PF00651">
    <property type="entry name" value="BTB"/>
    <property type="match status" value="1"/>
</dbReference>
<dbReference type="SMART" id="SM00225">
    <property type="entry name" value="BTB"/>
    <property type="match status" value="1"/>
</dbReference>
<dbReference type="PANTHER" id="PTHR45632">
    <property type="entry name" value="LD33804P"/>
    <property type="match status" value="1"/>
</dbReference>
<dbReference type="FunFam" id="1.25.40.420:FF:000001">
    <property type="entry name" value="Kelch-like family member 12"/>
    <property type="match status" value="1"/>
</dbReference>
<dbReference type="InterPro" id="IPR017096">
    <property type="entry name" value="BTB-kelch_protein"/>
</dbReference>
<dbReference type="EMBL" id="OC915406">
    <property type="protein sequence ID" value="CAD7640300.1"/>
    <property type="molecule type" value="Genomic_DNA"/>
</dbReference>
<dbReference type="Gene3D" id="2.120.10.80">
    <property type="entry name" value="Kelch-type beta propeller"/>
    <property type="match status" value="2"/>
</dbReference>
<dbReference type="PROSITE" id="PS50097">
    <property type="entry name" value="BTB"/>
    <property type="match status" value="1"/>
</dbReference>
<keyword evidence="3" id="KW-0677">Repeat</keyword>
<dbReference type="SMART" id="SM00875">
    <property type="entry name" value="BACK"/>
    <property type="match status" value="1"/>
</dbReference>
<evidence type="ECO:0000313" key="6">
    <source>
        <dbReference type="EMBL" id="CAD7640300.1"/>
    </source>
</evidence>
<organism evidence="6">
    <name type="scientific">Oppiella nova</name>
    <dbReference type="NCBI Taxonomy" id="334625"/>
    <lineage>
        <taxon>Eukaryota</taxon>
        <taxon>Metazoa</taxon>
        <taxon>Ecdysozoa</taxon>
        <taxon>Arthropoda</taxon>
        <taxon>Chelicerata</taxon>
        <taxon>Arachnida</taxon>
        <taxon>Acari</taxon>
        <taxon>Acariformes</taxon>
        <taxon>Sarcoptiformes</taxon>
        <taxon>Oribatida</taxon>
        <taxon>Brachypylina</taxon>
        <taxon>Oppioidea</taxon>
        <taxon>Oppiidae</taxon>
        <taxon>Oppiella</taxon>
    </lineage>
</organism>
<reference evidence="6" key="1">
    <citation type="submission" date="2020-11" db="EMBL/GenBank/DDBJ databases">
        <authorList>
            <person name="Tran Van P."/>
        </authorList>
    </citation>
    <scope>NUCLEOTIDE SEQUENCE</scope>
</reference>
<dbReference type="AlphaFoldDB" id="A0A7R9QCB7"/>
<dbReference type="GO" id="GO:0003779">
    <property type="term" value="F:actin binding"/>
    <property type="evidence" value="ECO:0007669"/>
    <property type="project" value="UniProtKB-KW"/>
</dbReference>
<dbReference type="Pfam" id="PF01344">
    <property type="entry name" value="Kelch_1"/>
    <property type="match status" value="1"/>
</dbReference>
<dbReference type="InterPro" id="IPR011333">
    <property type="entry name" value="SKP1/BTB/POZ_sf"/>
</dbReference>
<protein>
    <recommendedName>
        <fullName evidence="1">Kelch-like protein diablo</fullName>
    </recommendedName>
</protein>
<dbReference type="Pfam" id="PF24681">
    <property type="entry name" value="Kelch_KLHDC2_KLHL20_DRC7"/>
    <property type="match status" value="1"/>
</dbReference>
<accession>A0A7R9QCB7</accession>
<comment type="function">
    <text evidence="4">Probable substrate-specific adapter of an E3 ubiquitin-protein ligase complex which mediates the ubiquitination and subsequent proteasomal degradation of target proteins. May have a role in synapse differentiation and growth.</text>
</comment>
<evidence type="ECO:0000256" key="3">
    <source>
        <dbReference type="ARBA" id="ARBA00022737"/>
    </source>
</evidence>
<dbReference type="EMBL" id="CAJPVJ010000581">
    <property type="protein sequence ID" value="CAG2162897.1"/>
    <property type="molecule type" value="Genomic_DNA"/>
</dbReference>
<dbReference type="InterPro" id="IPR015915">
    <property type="entry name" value="Kelch-typ_b-propeller"/>
</dbReference>
<dbReference type="Pfam" id="PF07707">
    <property type="entry name" value="BACK"/>
    <property type="match status" value="1"/>
</dbReference>
<dbReference type="OrthoDB" id="6486384at2759"/>
<dbReference type="PANTHER" id="PTHR45632:SF3">
    <property type="entry name" value="KELCH-LIKE PROTEIN 32"/>
    <property type="match status" value="1"/>
</dbReference>
<feature type="domain" description="BTB" evidence="5">
    <location>
        <begin position="56"/>
        <end position="123"/>
    </location>
</feature>
<gene>
    <name evidence="6" type="ORF">ONB1V03_LOCUS2484</name>
</gene>
<dbReference type="Proteomes" id="UP000728032">
    <property type="component" value="Unassembled WGS sequence"/>
</dbReference>
<dbReference type="InterPro" id="IPR006652">
    <property type="entry name" value="Kelch_1"/>
</dbReference>
<dbReference type="InterPro" id="IPR000210">
    <property type="entry name" value="BTB/POZ_dom"/>
</dbReference>
<evidence type="ECO:0000256" key="4">
    <source>
        <dbReference type="ARBA" id="ARBA00043912"/>
    </source>
</evidence>
<keyword evidence="2" id="KW-0880">Kelch repeat</keyword>
<proteinExistence type="predicted"/>
<evidence type="ECO:0000259" key="5">
    <source>
        <dbReference type="PROSITE" id="PS50097"/>
    </source>
</evidence>
<name>A0A7R9QCB7_9ACAR</name>
<dbReference type="SUPFAM" id="SSF54695">
    <property type="entry name" value="POZ domain"/>
    <property type="match status" value="1"/>
</dbReference>
<evidence type="ECO:0000313" key="7">
    <source>
        <dbReference type="Proteomes" id="UP000728032"/>
    </source>
</evidence>
<dbReference type="SUPFAM" id="SSF117281">
    <property type="entry name" value="Kelch motif"/>
    <property type="match status" value="2"/>
</dbReference>
<dbReference type="PIRSF" id="PIRSF037037">
    <property type="entry name" value="Kelch-like_protein_gigaxonin"/>
    <property type="match status" value="1"/>
</dbReference>
<evidence type="ECO:0000256" key="1">
    <source>
        <dbReference type="ARBA" id="ARBA00013699"/>
    </source>
</evidence>
<sequence>MSQRYNARRRTRSSCDHENSADQLKIIHGIAFYKNRNHWSKVCSVLKRFKKDSKFCDFQLKVEDKTFDVHRVILSASSPYFEALFSNDLLEKESKFVELKDISAKIFEELIEYIYSGELSINGDNVQELVSVANRLELSEIVTICCQYMTKQLDPINCIGILRFSEFHSFTSLRFDSKRYIERHFAEVVKEEEFYDLSKELLKSFLRSEGLSIDNEFQVLEATVKWILKDQSNRFQHFDELMECVRIPVIPIKQFEAFINDCNHEELKTKLESVLHSHKEAIASVESNKKLNLIAINCHNSLVNNGFYEVRWQPRINARKYIYVIGGIHQSSHRWNDAKPVAITERLDILRGQWKAQPSLQYPRSCHCIAVLNGQLYVAGGECDSLILDSVEVYDPQNNEWTKGKSLRQPRSCFGMCAVDSYIYAFGGWIGNLVGNSIERYDPITNEWNIYDKLPDIRFAMGVITFEGLVYIIGGFNEQNRVLKSVISYNPVTHEFRKLSDMNQSRAYFGCTVLHGMIYVVGGTNDKNVALSSVERYNIHENVWSRVSNTPKARISSCACAVNECLLVFGGKTSGDEFSIPNTMDSVDIFDPESNKWNESIPLPTSRSEAAVAVI</sequence>
<dbReference type="GO" id="GO:0016567">
    <property type="term" value="P:protein ubiquitination"/>
    <property type="evidence" value="ECO:0007669"/>
    <property type="project" value="UniProtKB-UniPathway"/>
</dbReference>
<dbReference type="UniPathway" id="UPA00143"/>
<dbReference type="InterPro" id="IPR011705">
    <property type="entry name" value="BACK"/>
</dbReference>
<keyword evidence="7" id="KW-1185">Reference proteome</keyword>
<dbReference type="SMART" id="SM00612">
    <property type="entry name" value="Kelch"/>
    <property type="match status" value="6"/>
</dbReference>